<evidence type="ECO:0000259" key="2">
    <source>
        <dbReference type="Pfam" id="PF07589"/>
    </source>
</evidence>
<reference evidence="3 4" key="1">
    <citation type="submission" date="2020-08" db="EMBL/GenBank/DDBJ databases">
        <title>Genomic Encyclopedia of Type Strains, Phase IV (KMG-V): Genome sequencing to study the core and pangenomes of soil and plant-associated prokaryotes.</title>
        <authorList>
            <person name="Whitman W."/>
        </authorList>
    </citation>
    <scope>NUCLEOTIDE SEQUENCE [LARGE SCALE GENOMIC DNA]</scope>
    <source>
        <strain evidence="3 4">X5P2</strain>
    </source>
</reference>
<organism evidence="3 4">
    <name type="scientific">Tunturiibacter gelidiferens</name>
    <dbReference type="NCBI Taxonomy" id="3069689"/>
    <lineage>
        <taxon>Bacteria</taxon>
        <taxon>Pseudomonadati</taxon>
        <taxon>Acidobacteriota</taxon>
        <taxon>Terriglobia</taxon>
        <taxon>Terriglobales</taxon>
        <taxon>Acidobacteriaceae</taxon>
        <taxon>Tunturiibacter</taxon>
    </lineage>
</organism>
<keyword evidence="1" id="KW-0732">Signal</keyword>
<evidence type="ECO:0000313" key="3">
    <source>
        <dbReference type="EMBL" id="MBB5326435.1"/>
    </source>
</evidence>
<dbReference type="EMBL" id="JACHEB010000001">
    <property type="protein sequence ID" value="MBB5326435.1"/>
    <property type="molecule type" value="Genomic_DNA"/>
</dbReference>
<feature type="chain" id="PRO_5040898195" description="Ice-binding protein C-terminal domain-containing protein" evidence="1">
    <location>
        <begin position="26"/>
        <end position="177"/>
    </location>
</feature>
<dbReference type="Proteomes" id="UP000535182">
    <property type="component" value="Unassembled WGS sequence"/>
</dbReference>
<dbReference type="Pfam" id="PF07589">
    <property type="entry name" value="PEP-CTERM"/>
    <property type="match status" value="1"/>
</dbReference>
<feature type="domain" description="Ice-binding protein C-terminal" evidence="2">
    <location>
        <begin position="149"/>
        <end position="172"/>
    </location>
</feature>
<gene>
    <name evidence="3" type="ORF">HDF14_000029</name>
</gene>
<evidence type="ECO:0000256" key="1">
    <source>
        <dbReference type="SAM" id="SignalP"/>
    </source>
</evidence>
<dbReference type="RefSeq" id="WP_183972391.1">
    <property type="nucleotide sequence ID" value="NZ_JACHEB010000001.1"/>
</dbReference>
<feature type="signal peptide" evidence="1">
    <location>
        <begin position="1"/>
        <end position="25"/>
    </location>
</feature>
<dbReference type="AlphaFoldDB" id="A0A9X0QA35"/>
<comment type="caution">
    <text evidence="3">The sequence shown here is derived from an EMBL/GenBank/DDBJ whole genome shotgun (WGS) entry which is preliminary data.</text>
</comment>
<sequence>MKLGRFACLLALPAALTLTTLAAHADTFDWSLTGPAASLGGFPGTGSGTLTATQSTGDEWVINSITGTFDDSAITGLVKFEFSDNLLFPNSTFLDTDGLGFETANGTEVNVWSAYAPGSTDITPGNNYSEIVSGSGFGVGTFSLTPVAATPEPSTLVLFGTGLLSAAGVARRRSLRS</sequence>
<proteinExistence type="predicted"/>
<accession>A0A9X0QA35</accession>
<evidence type="ECO:0000313" key="4">
    <source>
        <dbReference type="Proteomes" id="UP000535182"/>
    </source>
</evidence>
<name>A0A9X0QA35_9BACT</name>
<protein>
    <recommendedName>
        <fullName evidence="2">Ice-binding protein C-terminal domain-containing protein</fullName>
    </recommendedName>
</protein>
<dbReference type="NCBIfam" id="TIGR02595">
    <property type="entry name" value="PEP_CTERM"/>
    <property type="match status" value="1"/>
</dbReference>
<keyword evidence="4" id="KW-1185">Reference proteome</keyword>
<dbReference type="InterPro" id="IPR013424">
    <property type="entry name" value="Ice-binding_C"/>
</dbReference>